<dbReference type="InterPro" id="IPR013216">
    <property type="entry name" value="Methyltransf_11"/>
</dbReference>
<dbReference type="SUPFAM" id="SSF53335">
    <property type="entry name" value="S-adenosyl-L-methionine-dependent methyltransferases"/>
    <property type="match status" value="2"/>
</dbReference>
<gene>
    <name evidence="3" type="ORF">FE257_000119</name>
</gene>
<dbReference type="CDD" id="cd02440">
    <property type="entry name" value="AdoMet_MTases"/>
    <property type="match status" value="1"/>
</dbReference>
<dbReference type="Proteomes" id="UP001194746">
    <property type="component" value="Unassembled WGS sequence"/>
</dbReference>
<sequence length="437" mass="48888">MKPNAENAETLFNDLGVSYEDAFSNDPQLRQFIAFAASKLPKRSRVLDVGCGTGKPVADELSSAGLIVHGIDVSDEMVRLASSQVAGVFEKADMTQYRPKTQFDGVFAILSLFQLTPGTSILCTALPPQECSYDPTWDCVWMLGKFWMGNYTNESFFSEEGWCRLLRNAGFVIEAEPVNYLFSPTGYNHPEAHYLILARKVEEQPLLGPYPLPITRRTLPQTAGGNMFTDRLESNGLERLFRATHKNGRKAVLFLGQEHENNRFSIRGAEYFDKSVEKLPFPANSFDVVLAPWKLDYATDLEDALADMVRVANKSQSQIILIQGAPGNEVVRCLNVVARSLPIDHQGYILHFAVRYLTNAGFVDISVDRIDAQYNFPEQDLAERCSTAAEVLAGLWHRTHPQYDAIRQALVPNLQLHFQGHSQWVGHEMVALVASRG</sequence>
<evidence type="ECO:0000313" key="3">
    <source>
        <dbReference type="EMBL" id="KAF9895217.1"/>
    </source>
</evidence>
<dbReference type="PANTHER" id="PTHR43591">
    <property type="entry name" value="METHYLTRANSFERASE"/>
    <property type="match status" value="1"/>
</dbReference>
<dbReference type="PANTHER" id="PTHR43591:SF110">
    <property type="entry name" value="RHODANESE DOMAIN-CONTAINING PROTEIN"/>
    <property type="match status" value="1"/>
</dbReference>
<dbReference type="Pfam" id="PF08241">
    <property type="entry name" value="Methyltransf_11"/>
    <property type="match status" value="1"/>
</dbReference>
<reference evidence="3" key="2">
    <citation type="submission" date="2020-02" db="EMBL/GenBank/DDBJ databases">
        <authorList>
            <person name="Gilchrist C.L.M."/>
            <person name="Chooi Y.-H."/>
        </authorList>
    </citation>
    <scope>NUCLEOTIDE SEQUENCE</scope>
    <source>
        <strain evidence="3">MST-FP2251</strain>
    </source>
</reference>
<proteinExistence type="predicted"/>
<dbReference type="InterPro" id="IPR029063">
    <property type="entry name" value="SAM-dependent_MTases_sf"/>
</dbReference>
<dbReference type="GO" id="GO:0008757">
    <property type="term" value="F:S-adenosylmethionine-dependent methyltransferase activity"/>
    <property type="evidence" value="ECO:0007669"/>
    <property type="project" value="InterPro"/>
</dbReference>
<comment type="caution">
    <text evidence="3">The sequence shown here is derived from an EMBL/GenBank/DDBJ whole genome shotgun (WGS) entry which is preliminary data.</text>
</comment>
<evidence type="ECO:0000259" key="1">
    <source>
        <dbReference type="Pfam" id="PF08241"/>
    </source>
</evidence>
<feature type="domain" description="Methyltransferase type 11" evidence="1">
    <location>
        <begin position="264"/>
        <end position="313"/>
    </location>
</feature>
<dbReference type="Pfam" id="PF13649">
    <property type="entry name" value="Methyltransf_25"/>
    <property type="match status" value="1"/>
</dbReference>
<accession>A0AAD4D0S8</accession>
<feature type="domain" description="Methyltransferase" evidence="2">
    <location>
        <begin position="46"/>
        <end position="115"/>
    </location>
</feature>
<dbReference type="Gene3D" id="3.40.50.150">
    <property type="entry name" value="Vaccinia Virus protein VP39"/>
    <property type="match status" value="2"/>
</dbReference>
<organism evidence="3 4">
    <name type="scientific">Aspergillus nanangensis</name>
    <dbReference type="NCBI Taxonomy" id="2582783"/>
    <lineage>
        <taxon>Eukaryota</taxon>
        <taxon>Fungi</taxon>
        <taxon>Dikarya</taxon>
        <taxon>Ascomycota</taxon>
        <taxon>Pezizomycotina</taxon>
        <taxon>Eurotiomycetes</taxon>
        <taxon>Eurotiomycetidae</taxon>
        <taxon>Eurotiales</taxon>
        <taxon>Aspergillaceae</taxon>
        <taxon>Aspergillus</taxon>
        <taxon>Aspergillus subgen. Circumdati</taxon>
    </lineage>
</organism>
<evidence type="ECO:0008006" key="5">
    <source>
        <dbReference type="Google" id="ProtNLM"/>
    </source>
</evidence>
<evidence type="ECO:0000313" key="4">
    <source>
        <dbReference type="Proteomes" id="UP001194746"/>
    </source>
</evidence>
<dbReference type="InterPro" id="IPR041698">
    <property type="entry name" value="Methyltransf_25"/>
</dbReference>
<dbReference type="EMBL" id="VCAU01000001">
    <property type="protein sequence ID" value="KAF9895217.1"/>
    <property type="molecule type" value="Genomic_DNA"/>
</dbReference>
<dbReference type="AlphaFoldDB" id="A0AAD4D0S8"/>
<protein>
    <recommendedName>
        <fullName evidence="5">Methyltransferase domain-containing protein</fullName>
    </recommendedName>
</protein>
<evidence type="ECO:0000259" key="2">
    <source>
        <dbReference type="Pfam" id="PF13649"/>
    </source>
</evidence>
<keyword evidence="4" id="KW-1185">Reference proteome</keyword>
<name>A0AAD4D0S8_ASPNN</name>
<reference evidence="3" key="1">
    <citation type="journal article" date="2019" name="Beilstein J. Org. Chem.">
        <title>Nanangenines: drimane sesquiterpenoids as the dominant metabolite cohort of a novel Australian fungus, Aspergillus nanangensis.</title>
        <authorList>
            <person name="Lacey H.J."/>
            <person name="Gilchrist C.L.M."/>
            <person name="Crombie A."/>
            <person name="Kalaitzis J.A."/>
            <person name="Vuong D."/>
            <person name="Rutledge P.J."/>
            <person name="Turner P."/>
            <person name="Pitt J.I."/>
            <person name="Lacey E."/>
            <person name="Chooi Y.H."/>
            <person name="Piggott A.M."/>
        </authorList>
    </citation>
    <scope>NUCLEOTIDE SEQUENCE</scope>
    <source>
        <strain evidence="3">MST-FP2251</strain>
    </source>
</reference>